<evidence type="ECO:0000256" key="2">
    <source>
        <dbReference type="ARBA" id="ARBA00023125"/>
    </source>
</evidence>
<feature type="domain" description="HTH araC/xylS-type" evidence="4">
    <location>
        <begin position="150"/>
        <end position="248"/>
    </location>
</feature>
<dbReference type="PROSITE" id="PS01124">
    <property type="entry name" value="HTH_ARAC_FAMILY_2"/>
    <property type="match status" value="1"/>
</dbReference>
<gene>
    <name evidence="5" type="ORF">GCM10009115_11230</name>
</gene>
<dbReference type="Gene3D" id="1.10.10.60">
    <property type="entry name" value="Homeodomain-like"/>
    <property type="match status" value="1"/>
</dbReference>
<dbReference type="RefSeq" id="WP_215353596.1">
    <property type="nucleotide sequence ID" value="NZ_JAFMTR010000070.1"/>
</dbReference>
<dbReference type="PANTHER" id="PTHR46796:SF6">
    <property type="entry name" value="ARAC SUBFAMILY"/>
    <property type="match status" value="1"/>
</dbReference>
<protein>
    <recommendedName>
        <fullName evidence="4">HTH araC/xylS-type domain-containing protein</fullName>
    </recommendedName>
</protein>
<proteinExistence type="predicted"/>
<reference evidence="6" key="1">
    <citation type="journal article" date="2019" name="Int. J. Syst. Evol. Microbiol.">
        <title>The Global Catalogue of Microorganisms (GCM) 10K type strain sequencing project: providing services to taxonomists for standard genome sequencing and annotation.</title>
        <authorList>
            <consortium name="The Broad Institute Genomics Platform"/>
            <consortium name="The Broad Institute Genome Sequencing Center for Infectious Disease"/>
            <person name="Wu L."/>
            <person name="Ma J."/>
        </authorList>
    </citation>
    <scope>NUCLEOTIDE SEQUENCE [LARGE SCALE GENOMIC DNA]</scope>
    <source>
        <strain evidence="6">JCM 15910</strain>
    </source>
</reference>
<dbReference type="Pfam" id="PF12833">
    <property type="entry name" value="HTH_18"/>
    <property type="match status" value="1"/>
</dbReference>
<dbReference type="InterPro" id="IPR018060">
    <property type="entry name" value="HTH_AraC"/>
</dbReference>
<evidence type="ECO:0000259" key="4">
    <source>
        <dbReference type="PROSITE" id="PS01124"/>
    </source>
</evidence>
<dbReference type="InterPro" id="IPR018062">
    <property type="entry name" value="HTH_AraC-typ_CS"/>
</dbReference>
<keyword evidence="3" id="KW-0804">Transcription</keyword>
<dbReference type="PANTHER" id="PTHR46796">
    <property type="entry name" value="HTH-TYPE TRANSCRIPTIONAL ACTIVATOR RHAS-RELATED"/>
    <property type="match status" value="1"/>
</dbReference>
<evidence type="ECO:0000256" key="1">
    <source>
        <dbReference type="ARBA" id="ARBA00023015"/>
    </source>
</evidence>
<dbReference type="Proteomes" id="UP001500738">
    <property type="component" value="Unassembled WGS sequence"/>
</dbReference>
<evidence type="ECO:0000313" key="6">
    <source>
        <dbReference type="Proteomes" id="UP001500738"/>
    </source>
</evidence>
<dbReference type="InterPro" id="IPR009057">
    <property type="entry name" value="Homeodomain-like_sf"/>
</dbReference>
<keyword evidence="2" id="KW-0238">DNA-binding</keyword>
<name>A0ABP3XEU0_9SPHN</name>
<keyword evidence="1" id="KW-0805">Transcription regulation</keyword>
<sequence length="257" mass="27842">MDVGGLRVASITDTIDGPASWTVERDVHMLILHDAGSYHWLETWLDGHRTALGDPLPDEIWFVPAGRRFKATAKGGTARSIHIEIPAARLAVPGGARAIAAHRDPAMTVLVRKLLAGDAKAAAALVALLAETLARTIAPPLPRTLLRRIDGLMASIQTQLEIQITVEDMAAETGMSVNSLISNFARATGRTPAQYVLHQRLRRACWFLANRPLSIAEIAFATGFSSHAHLCAVFRRKLAMSPGEWRAFASGRVSCDD</sequence>
<organism evidence="5 6">
    <name type="scientific">Sphingopyxis soli</name>
    <dbReference type="NCBI Taxonomy" id="592051"/>
    <lineage>
        <taxon>Bacteria</taxon>
        <taxon>Pseudomonadati</taxon>
        <taxon>Pseudomonadota</taxon>
        <taxon>Alphaproteobacteria</taxon>
        <taxon>Sphingomonadales</taxon>
        <taxon>Sphingomonadaceae</taxon>
        <taxon>Sphingopyxis</taxon>
    </lineage>
</organism>
<evidence type="ECO:0000313" key="5">
    <source>
        <dbReference type="EMBL" id="GAA0862876.1"/>
    </source>
</evidence>
<keyword evidence="6" id="KW-1185">Reference proteome</keyword>
<dbReference type="EMBL" id="BAAAFE010000004">
    <property type="protein sequence ID" value="GAA0862876.1"/>
    <property type="molecule type" value="Genomic_DNA"/>
</dbReference>
<accession>A0ABP3XEU0</accession>
<dbReference type="SMART" id="SM00342">
    <property type="entry name" value="HTH_ARAC"/>
    <property type="match status" value="1"/>
</dbReference>
<comment type="caution">
    <text evidence="5">The sequence shown here is derived from an EMBL/GenBank/DDBJ whole genome shotgun (WGS) entry which is preliminary data.</text>
</comment>
<dbReference type="SUPFAM" id="SSF46689">
    <property type="entry name" value="Homeodomain-like"/>
    <property type="match status" value="2"/>
</dbReference>
<evidence type="ECO:0000256" key="3">
    <source>
        <dbReference type="ARBA" id="ARBA00023163"/>
    </source>
</evidence>
<dbReference type="InterPro" id="IPR050204">
    <property type="entry name" value="AraC_XylS_family_regulators"/>
</dbReference>
<dbReference type="PROSITE" id="PS00041">
    <property type="entry name" value="HTH_ARAC_FAMILY_1"/>
    <property type="match status" value="1"/>
</dbReference>